<dbReference type="EMBL" id="ACZL01000021">
    <property type="protein sequence ID" value="EHI55556.1"/>
    <property type="molecule type" value="Genomic_DNA"/>
</dbReference>
<dbReference type="AlphaFoldDB" id="G5GI81"/>
<dbReference type="PANTHER" id="PTHR30576:SF0">
    <property type="entry name" value="UNDECAPRENYL-PHOSPHATE N-ACETYLGALACTOSAMINYL 1-PHOSPHATE TRANSFERASE-RELATED"/>
    <property type="match status" value="1"/>
</dbReference>
<evidence type="ECO:0000256" key="7">
    <source>
        <dbReference type="SAM" id="Phobius"/>
    </source>
</evidence>
<dbReference type="GO" id="GO:0016020">
    <property type="term" value="C:membrane"/>
    <property type="evidence" value="ECO:0007669"/>
    <property type="project" value="UniProtKB-SubCell"/>
</dbReference>
<evidence type="ECO:0000313" key="9">
    <source>
        <dbReference type="EMBL" id="EHI55556.1"/>
    </source>
</evidence>
<keyword evidence="6 7" id="KW-0472">Membrane</keyword>
<dbReference type="NCBIfam" id="TIGR03025">
    <property type="entry name" value="EPS_sugtrans"/>
    <property type="match status" value="1"/>
</dbReference>
<comment type="caution">
    <text evidence="9">The sequence shown here is derived from an EMBL/GenBank/DDBJ whole genome shotgun (WGS) entry which is preliminary data.</text>
</comment>
<dbReference type="STRING" id="679200.HMPREF9333_01271"/>
<evidence type="ECO:0000256" key="4">
    <source>
        <dbReference type="ARBA" id="ARBA00022692"/>
    </source>
</evidence>
<keyword evidence="10" id="KW-1185">Reference proteome</keyword>
<proteinExistence type="inferred from homology"/>
<dbReference type="eggNOG" id="COG2148">
    <property type="taxonomic scope" value="Bacteria"/>
</dbReference>
<evidence type="ECO:0000256" key="2">
    <source>
        <dbReference type="ARBA" id="ARBA00006464"/>
    </source>
</evidence>
<evidence type="ECO:0000259" key="8">
    <source>
        <dbReference type="Pfam" id="PF02397"/>
    </source>
</evidence>
<dbReference type="PATRIC" id="fig|679200.3.peg.1354"/>
<dbReference type="InterPro" id="IPR003362">
    <property type="entry name" value="Bact_transf"/>
</dbReference>
<evidence type="ECO:0000313" key="10">
    <source>
        <dbReference type="Proteomes" id="UP000003011"/>
    </source>
</evidence>
<organism evidence="9 10">
    <name type="scientific">Johnsonella ignava ATCC 51276</name>
    <dbReference type="NCBI Taxonomy" id="679200"/>
    <lineage>
        <taxon>Bacteria</taxon>
        <taxon>Bacillati</taxon>
        <taxon>Bacillota</taxon>
        <taxon>Clostridia</taxon>
        <taxon>Lachnospirales</taxon>
        <taxon>Lachnospiraceae</taxon>
        <taxon>Johnsonella</taxon>
    </lineage>
</organism>
<feature type="transmembrane region" description="Helical" evidence="7">
    <location>
        <begin position="256"/>
        <end position="278"/>
    </location>
</feature>
<evidence type="ECO:0000256" key="5">
    <source>
        <dbReference type="ARBA" id="ARBA00022989"/>
    </source>
</evidence>
<evidence type="ECO:0000256" key="3">
    <source>
        <dbReference type="ARBA" id="ARBA00022679"/>
    </source>
</evidence>
<dbReference type="OrthoDB" id="9808602at2"/>
<gene>
    <name evidence="9" type="ORF">HMPREF9333_01271</name>
</gene>
<feature type="transmembrane region" description="Helical" evidence="7">
    <location>
        <begin position="110"/>
        <end position="133"/>
    </location>
</feature>
<feature type="transmembrane region" description="Helical" evidence="7">
    <location>
        <begin position="79"/>
        <end position="98"/>
    </location>
</feature>
<dbReference type="PANTHER" id="PTHR30576">
    <property type="entry name" value="COLANIC BIOSYNTHESIS UDP-GLUCOSE LIPID CARRIER TRANSFERASE"/>
    <property type="match status" value="1"/>
</dbReference>
<dbReference type="GO" id="GO:0016780">
    <property type="term" value="F:phosphotransferase activity, for other substituted phosphate groups"/>
    <property type="evidence" value="ECO:0007669"/>
    <property type="project" value="TreeGrafter"/>
</dbReference>
<dbReference type="InterPro" id="IPR017475">
    <property type="entry name" value="EPS_sugar_tfrase"/>
</dbReference>
<feature type="transmembrane region" description="Helical" evidence="7">
    <location>
        <begin position="12"/>
        <end position="29"/>
    </location>
</feature>
<reference evidence="9 10" key="1">
    <citation type="submission" date="2011-08" db="EMBL/GenBank/DDBJ databases">
        <title>The Genome Sequence of Johnsonella ignava ATCC 51276.</title>
        <authorList>
            <consortium name="The Broad Institute Genome Sequencing Platform"/>
            <person name="Earl A."/>
            <person name="Ward D."/>
            <person name="Feldgarden M."/>
            <person name="Gevers D."/>
            <person name="Izard J."/>
            <person name="Blanton J.M."/>
            <person name="Baranova O.V."/>
            <person name="Dewhirst F.E."/>
            <person name="Young S.K."/>
            <person name="Zeng Q."/>
            <person name="Gargeya S."/>
            <person name="Fitzgerald M."/>
            <person name="Haas B."/>
            <person name="Abouelleil A."/>
            <person name="Alvarado L."/>
            <person name="Arachchi H.M."/>
            <person name="Berlin A."/>
            <person name="Brown A."/>
            <person name="Chapman S.B."/>
            <person name="Chen Z."/>
            <person name="Dunbar C."/>
            <person name="Freedman E."/>
            <person name="Gearin G."/>
            <person name="Gellesch M."/>
            <person name="Goldberg J."/>
            <person name="Griggs A."/>
            <person name="Gujja S."/>
            <person name="Heiman D."/>
            <person name="Howarth C."/>
            <person name="Larson L."/>
            <person name="Lui A."/>
            <person name="MacDonald P.J.P."/>
            <person name="Montmayeur A."/>
            <person name="Murphy C."/>
            <person name="Neiman D."/>
            <person name="Pearson M."/>
            <person name="Priest M."/>
            <person name="Roberts A."/>
            <person name="Saif S."/>
            <person name="Shea T."/>
            <person name="Shenoy N."/>
            <person name="Sisk P."/>
            <person name="Stolte C."/>
            <person name="Sykes S."/>
            <person name="Wortman J."/>
            <person name="Nusbaum C."/>
            <person name="Birren B."/>
        </authorList>
    </citation>
    <scope>NUCLEOTIDE SEQUENCE [LARGE SCALE GENOMIC DNA]</scope>
    <source>
        <strain evidence="9 10">ATCC 51276</strain>
    </source>
</reference>
<comment type="similarity">
    <text evidence="2">Belongs to the bacterial sugar transferase family.</text>
</comment>
<keyword evidence="5 7" id="KW-1133">Transmembrane helix</keyword>
<evidence type="ECO:0000256" key="1">
    <source>
        <dbReference type="ARBA" id="ARBA00004141"/>
    </source>
</evidence>
<dbReference type="Proteomes" id="UP000003011">
    <property type="component" value="Unassembled WGS sequence"/>
</dbReference>
<feature type="domain" description="Bacterial sugar transferase" evidence="8">
    <location>
        <begin position="254"/>
        <end position="434"/>
    </location>
</feature>
<dbReference type="HOGENOM" id="CLU_024920_0_0_9"/>
<sequence length="475" mass="54920">MNKRERYKRVVKFSSAAVILFIEIFMYGVIWTRHFNKIIRFPYWRRGNWLILVMYAVWLIFFLRTYGGLRIGYLKRGNLIYSNILSIVFVNVIAYFQLALIDKKFHNPSMFLMLTGADILAIIIWVFVFQWIYSILFPPRSLLVIYGEKPVFHILEKINSRDDKYVIGGAVNIDKGIDRIMKIVPDYEGVIIGDIPSHERNLILKRCFADGVRTYMAPKISDILIRSSEELNLFDTTLILSRNLGPQIDQEIVKRALDILIGSIMCICTLPLFILISACIKLEDGGSIFYRQKRLTKGGRIFDILKFRTMREDAEKDGIARLSDKGDERITKVGRILRATRLDELPQLINILHGEMSLVGPRPERPEIAAEYEKEMPEFAYRLKMKAGLTGYAQIYGKYNTTPYDKLKLDLTYIRNYSIFLDLKLIIMTPKVLFLKESTEGIESGAITAAHADSAALKEEVYGKMQDLETRFNIK</sequence>
<accession>G5GI81</accession>
<comment type="subcellular location">
    <subcellularLocation>
        <location evidence="1">Membrane</location>
        <topology evidence="1">Multi-pass membrane protein</topology>
    </subcellularLocation>
</comment>
<evidence type="ECO:0000256" key="6">
    <source>
        <dbReference type="ARBA" id="ARBA00023136"/>
    </source>
</evidence>
<keyword evidence="4 7" id="KW-0812">Transmembrane</keyword>
<name>G5GI81_9FIRM</name>
<dbReference type="RefSeq" id="WP_005540783.1">
    <property type="nucleotide sequence ID" value="NZ_JH378832.1"/>
</dbReference>
<dbReference type="Pfam" id="PF02397">
    <property type="entry name" value="Bac_transf"/>
    <property type="match status" value="1"/>
</dbReference>
<protein>
    <recommendedName>
        <fullName evidence="8">Bacterial sugar transferase domain-containing protein</fullName>
    </recommendedName>
</protein>
<keyword evidence="3" id="KW-0808">Transferase</keyword>
<feature type="transmembrane region" description="Helical" evidence="7">
    <location>
        <begin position="49"/>
        <end position="67"/>
    </location>
</feature>